<dbReference type="EMBL" id="KF683287">
    <property type="protein sequence ID" value="AIN76759.1"/>
    <property type="molecule type" value="mRNA"/>
</dbReference>
<dbReference type="PROSITE" id="PS50119">
    <property type="entry name" value="ZF_BBOX"/>
    <property type="match status" value="1"/>
</dbReference>
<dbReference type="GO" id="GO:0005634">
    <property type="term" value="C:nucleus"/>
    <property type="evidence" value="ECO:0007669"/>
    <property type="project" value="UniProtKB-SubCell"/>
</dbReference>
<sequence>MDPVCDSCGTQRAVVYCKADAARLCLSCDQHVHAANALSRRHLRSLLCDHCLSQPADRRCLHLGLSLCLQCHLSDVPEGGAAAAAAWVPMNWYSGCPSMPEITWILSSAGSGPTMSTINENLESTCWDTALPPDFDPTWMPETATAAGVGDQQQQQKQKNLPFSATLPYPQFKDIDGLFEDNGNCEGSDTGDVGLNMNNFDGLFDCTQPKCPFLDGVLDGYFMDKNFSVGDSNGYNNNAIEASSSAQHDSMTLSSTLHAISSNPDQMLLNLNRNINSGFTSGNINQNMSLSLSSLTGESSVADYEDCGVSPMFLNGESPWDPNLETRCPQARNEAKMRYNEKKKSRLFGKQIRYASRKARADTRKRVKGRFVKAGEAYDYEPLLSRNS</sequence>
<protein>
    <submittedName>
        <fullName evidence="12">CONSTANS-like protein</fullName>
    </submittedName>
</protein>
<dbReference type="PANTHER" id="PTHR31717:SF46">
    <property type="entry name" value="CCT MOTIF FAMILY PROTEIN-RELATED"/>
    <property type="match status" value="1"/>
</dbReference>
<comment type="similarity">
    <text evidence="2">Belongs to the CONSTANS family.</text>
</comment>
<keyword evidence="3" id="KW-0479">Metal-binding</keyword>
<dbReference type="PANTHER" id="PTHR31717">
    <property type="entry name" value="ZINC FINGER PROTEIN CONSTANS-LIKE 10"/>
    <property type="match status" value="1"/>
</dbReference>
<evidence type="ECO:0000256" key="7">
    <source>
        <dbReference type="ARBA" id="ARBA00023242"/>
    </source>
</evidence>
<feature type="domain" description="B box-type" evidence="10">
    <location>
        <begin position="1"/>
        <end position="47"/>
    </location>
</feature>
<keyword evidence="5 8" id="KW-0863">Zinc-finger</keyword>
<dbReference type="Pfam" id="PF06203">
    <property type="entry name" value="CCT"/>
    <property type="match status" value="1"/>
</dbReference>
<evidence type="ECO:0000256" key="6">
    <source>
        <dbReference type="ARBA" id="ARBA00022833"/>
    </source>
</evidence>
<feature type="domain" description="CCT" evidence="11">
    <location>
        <begin position="332"/>
        <end position="374"/>
    </location>
</feature>
<evidence type="ECO:0000259" key="10">
    <source>
        <dbReference type="PROSITE" id="PS50119"/>
    </source>
</evidence>
<organism evidence="12">
    <name type="scientific">Agapanthus praecox subsp. orientalis</name>
    <dbReference type="NCBI Taxonomy" id="547170"/>
    <lineage>
        <taxon>Eukaryota</taxon>
        <taxon>Viridiplantae</taxon>
        <taxon>Streptophyta</taxon>
        <taxon>Embryophyta</taxon>
        <taxon>Tracheophyta</taxon>
        <taxon>Spermatophyta</taxon>
        <taxon>Magnoliopsida</taxon>
        <taxon>Liliopsida</taxon>
        <taxon>Asparagales</taxon>
        <taxon>Amaryllidaceae</taxon>
        <taxon>Agapanthoideae</taxon>
        <taxon>Agapanthus</taxon>
    </lineage>
</organism>
<comment type="subcellular location">
    <subcellularLocation>
        <location evidence="1 9">Nucleus</location>
    </subcellularLocation>
</comment>
<dbReference type="InterPro" id="IPR010402">
    <property type="entry name" value="CCT_domain"/>
</dbReference>
<dbReference type="AlphaFoldDB" id="A0A0H3UK23"/>
<evidence type="ECO:0000256" key="2">
    <source>
        <dbReference type="ARBA" id="ARBA00010024"/>
    </source>
</evidence>
<proteinExistence type="evidence at transcript level"/>
<evidence type="ECO:0000256" key="4">
    <source>
        <dbReference type="ARBA" id="ARBA00022737"/>
    </source>
</evidence>
<dbReference type="InterPro" id="IPR049808">
    <property type="entry name" value="CONSTANS-like_Bbox1"/>
</dbReference>
<name>A0A0H3UK23_AGAPR</name>
<gene>
    <name evidence="12" type="primary">CO</name>
</gene>
<evidence type="ECO:0000256" key="8">
    <source>
        <dbReference type="PROSITE-ProRule" id="PRU00024"/>
    </source>
</evidence>
<dbReference type="GO" id="GO:0008270">
    <property type="term" value="F:zinc ion binding"/>
    <property type="evidence" value="ECO:0007669"/>
    <property type="project" value="UniProtKB-KW"/>
</dbReference>
<evidence type="ECO:0000259" key="11">
    <source>
        <dbReference type="PROSITE" id="PS51017"/>
    </source>
</evidence>
<reference evidence="12" key="1">
    <citation type="submission" date="2013-09" db="EMBL/GenBank/DDBJ databases">
        <title>Molecular cloning and expression pattern analysis of a CONSTANS homolog from Agapanthus praecox ssp. orientalis.</title>
        <authorList>
            <person name="Shi Y.B."/>
            <person name="Zhang D."/>
            <person name="Zhuo L.H."/>
            <person name="Shen X.H."/>
            <person name="Wang L."/>
            <person name="Yue J.H."/>
        </authorList>
    </citation>
    <scope>NUCLEOTIDE SEQUENCE</scope>
    <source>
        <tissue evidence="12">Leaf</tissue>
    </source>
</reference>
<evidence type="ECO:0000256" key="1">
    <source>
        <dbReference type="ARBA" id="ARBA00004123"/>
    </source>
</evidence>
<dbReference type="GO" id="GO:0006355">
    <property type="term" value="P:regulation of DNA-templated transcription"/>
    <property type="evidence" value="ECO:0007669"/>
    <property type="project" value="UniProtKB-ARBA"/>
</dbReference>
<keyword evidence="6" id="KW-0862">Zinc</keyword>
<evidence type="ECO:0000256" key="3">
    <source>
        <dbReference type="ARBA" id="ARBA00022723"/>
    </source>
</evidence>
<evidence type="ECO:0000313" key="12">
    <source>
        <dbReference type="EMBL" id="AIN76759.1"/>
    </source>
</evidence>
<dbReference type="PROSITE" id="PS51017">
    <property type="entry name" value="CCT"/>
    <property type="match status" value="1"/>
</dbReference>
<evidence type="ECO:0000256" key="9">
    <source>
        <dbReference type="PROSITE-ProRule" id="PRU00357"/>
    </source>
</evidence>
<dbReference type="InterPro" id="IPR000315">
    <property type="entry name" value="Znf_B-box"/>
</dbReference>
<keyword evidence="7 9" id="KW-0539">Nucleus</keyword>
<dbReference type="SMART" id="SM00336">
    <property type="entry name" value="BBOX"/>
    <property type="match status" value="1"/>
</dbReference>
<accession>A0A0H3UK23</accession>
<evidence type="ECO:0000256" key="5">
    <source>
        <dbReference type="ARBA" id="ARBA00022771"/>
    </source>
</evidence>
<dbReference type="CDD" id="cd19821">
    <property type="entry name" value="Bbox1_BBX-like"/>
    <property type="match status" value="1"/>
</dbReference>
<keyword evidence="4" id="KW-0677">Repeat</keyword>